<evidence type="ECO:0000256" key="2">
    <source>
        <dbReference type="SAM" id="MobiDB-lite"/>
    </source>
</evidence>
<keyword evidence="1" id="KW-0479">Metal-binding</keyword>
<name>A0ABN7VLH0_GIGMA</name>
<feature type="domain" description="SWIM-type" evidence="3">
    <location>
        <begin position="429"/>
        <end position="461"/>
    </location>
</feature>
<feature type="region of interest" description="Disordered" evidence="2">
    <location>
        <begin position="604"/>
        <end position="629"/>
    </location>
</feature>
<evidence type="ECO:0000256" key="1">
    <source>
        <dbReference type="PROSITE-ProRule" id="PRU00325"/>
    </source>
</evidence>
<accession>A0ABN7VLH0</accession>
<keyword evidence="1" id="KW-0862">Zinc</keyword>
<evidence type="ECO:0000259" key="3">
    <source>
        <dbReference type="PROSITE" id="PS50966"/>
    </source>
</evidence>
<keyword evidence="1" id="KW-0863">Zinc-finger</keyword>
<feature type="compositionally biased region" description="Basic residues" evidence="2">
    <location>
        <begin position="617"/>
        <end position="629"/>
    </location>
</feature>
<dbReference type="PANTHER" id="PTHR47718">
    <property type="entry name" value="OS01G0519700 PROTEIN"/>
    <property type="match status" value="1"/>
</dbReference>
<comment type="caution">
    <text evidence="4">The sequence shown here is derived from an EMBL/GenBank/DDBJ whole genome shotgun (WGS) entry which is preliminary data.</text>
</comment>
<feature type="non-terminal residue" evidence="4">
    <location>
        <position position="707"/>
    </location>
</feature>
<dbReference type="Proteomes" id="UP000789901">
    <property type="component" value="Unassembled WGS sequence"/>
</dbReference>
<evidence type="ECO:0000313" key="5">
    <source>
        <dbReference type="Proteomes" id="UP000789901"/>
    </source>
</evidence>
<sequence length="707" mass="81838">MDESNFQDTELEALVMYDSIEELSDTDSDEFNDAEDIPELFVGKTFQDWNQVEKFMKKYAATKGHGVRIGGGGRKNAKTQQIMKRVYLCRHSGKPPENLKPSGMSCRVGCPWKVNIWSKRDKNCLEVTTLNDQHVGHELHSSASRFDLTLRKLPEEVIEEIRFLTVTAKADATMQYRIIREKFKIRIHRPDLYNIINVFRRDSTPGKEDTATLLKRLYEKKIEDPRWKKFNEKWEKLLQDYPQSKDYLMRALGSNIQSWACAFTNRQFTAGVQSMSRNESENSTLKRLLGNSNISLCELFDALEERYQEECDYCEFINWKQTIPQVGPRNVAKTIFGPVIHQLNEFLMPNVIKKQEEQMDLSLCYHAIEIELEAIPFKEKEVDESDRCIDNLFDCPQAQLSLFIKNSSTILEIWEVQYLANSGSSHFVYLLNDGTFLCTCMIIKSHGYPCRHFYRVLTLTPTARFHIGLVNRRWYKDALQGSDISDNEFIVISSNTLISTSKAHSLPTQFVELSKFDTTRVEEFENSGSGHSYEEISKTISKKRKFGEIWGLGRKIMVDAIEDSNDEIYHEILEFFLSIQRKSSQRIVNDMSNDFNYSINDLNDNMMDIQNPTERRSRGRPKSSSKRIKSVLEKPNTKTKYKCKICKQIGHNSKTCKEKGLSDVNSNKENDEIESLILTNSIDVGYDEELSIVDSDHESVQEDTIEP</sequence>
<gene>
    <name evidence="4" type="ORF">GMARGA_LOCUS20198</name>
</gene>
<evidence type="ECO:0000313" key="4">
    <source>
        <dbReference type="EMBL" id="CAG8784451.1"/>
    </source>
</evidence>
<dbReference type="PROSITE" id="PS50966">
    <property type="entry name" value="ZF_SWIM"/>
    <property type="match status" value="1"/>
</dbReference>
<organism evidence="4 5">
    <name type="scientific">Gigaspora margarita</name>
    <dbReference type="NCBI Taxonomy" id="4874"/>
    <lineage>
        <taxon>Eukaryota</taxon>
        <taxon>Fungi</taxon>
        <taxon>Fungi incertae sedis</taxon>
        <taxon>Mucoromycota</taxon>
        <taxon>Glomeromycotina</taxon>
        <taxon>Glomeromycetes</taxon>
        <taxon>Diversisporales</taxon>
        <taxon>Gigasporaceae</taxon>
        <taxon>Gigaspora</taxon>
    </lineage>
</organism>
<dbReference type="PANTHER" id="PTHR47718:SF13">
    <property type="entry name" value="OS09G0290500 PROTEIN"/>
    <property type="match status" value="1"/>
</dbReference>
<dbReference type="EMBL" id="CAJVQB010017486">
    <property type="protein sequence ID" value="CAG8784451.1"/>
    <property type="molecule type" value="Genomic_DNA"/>
</dbReference>
<proteinExistence type="predicted"/>
<protein>
    <submittedName>
        <fullName evidence="4">36699_t:CDS:1</fullName>
    </submittedName>
</protein>
<reference evidence="4 5" key="1">
    <citation type="submission" date="2021-06" db="EMBL/GenBank/DDBJ databases">
        <authorList>
            <person name="Kallberg Y."/>
            <person name="Tangrot J."/>
            <person name="Rosling A."/>
        </authorList>
    </citation>
    <scope>NUCLEOTIDE SEQUENCE [LARGE SCALE GENOMIC DNA]</scope>
    <source>
        <strain evidence="4 5">120-4 pot B 10/14</strain>
    </source>
</reference>
<dbReference type="InterPro" id="IPR007527">
    <property type="entry name" value="Znf_SWIM"/>
</dbReference>
<keyword evidence="5" id="KW-1185">Reference proteome</keyword>